<evidence type="ECO:0000256" key="8">
    <source>
        <dbReference type="ARBA" id="ARBA00031737"/>
    </source>
</evidence>
<reference evidence="10 11" key="1">
    <citation type="journal article" date="2014" name="Genome Announc.">
        <title>Draft Genome Sequence of Kocuria palustris PEL.</title>
        <authorList>
            <person name="Sharma G."/>
            <person name="Khatri I."/>
            <person name="Subramanian S."/>
        </authorList>
    </citation>
    <scope>NUCLEOTIDE SEQUENCE [LARGE SCALE GENOMIC DNA]</scope>
    <source>
        <strain evidence="10 11">PEL</strain>
    </source>
</reference>
<gene>
    <name evidence="10" type="ORF">C884_00423</name>
</gene>
<organism evidence="10 11">
    <name type="scientific">Kocuria palustris PEL</name>
    <dbReference type="NCBI Taxonomy" id="1236550"/>
    <lineage>
        <taxon>Bacteria</taxon>
        <taxon>Bacillati</taxon>
        <taxon>Actinomycetota</taxon>
        <taxon>Actinomycetes</taxon>
        <taxon>Micrococcales</taxon>
        <taxon>Micrococcaceae</taxon>
        <taxon>Kocuria</taxon>
    </lineage>
</organism>
<evidence type="ECO:0000313" key="11">
    <source>
        <dbReference type="Proteomes" id="UP000009877"/>
    </source>
</evidence>
<evidence type="ECO:0000256" key="9">
    <source>
        <dbReference type="SAM" id="MobiDB-lite"/>
    </source>
</evidence>
<comment type="similarity">
    <text evidence="2">Belongs to the DivIVA family.</text>
</comment>
<sequence>MALTPEDVINKRFQPTKFREGYDQDEVDDFLDEIVVELRRLNQDNAELRDRLEGADAPTAASEAETSSAVSAQDSAQEQETVEPVSAPVAEQPEAPGDAAAPAGEAPAPAQPAEDSYVASAESAAGVLAMAQKLHDQYVSEGRAERDRLIDEARTRADDLVSEAETTKSQVLSSLEEERRDLEVKVSDLRGFESSYRERLAEFIGGQLEEIKTAPSLAPESSSDAR</sequence>
<comment type="subcellular location">
    <subcellularLocation>
        <location evidence="1">Cytoplasm</location>
    </subcellularLocation>
</comment>
<feature type="compositionally biased region" description="Low complexity" evidence="9">
    <location>
        <begin position="90"/>
        <end position="115"/>
    </location>
</feature>
<dbReference type="Pfam" id="PF05103">
    <property type="entry name" value="DivIVA"/>
    <property type="match status" value="1"/>
</dbReference>
<dbReference type="Proteomes" id="UP000009877">
    <property type="component" value="Unassembled WGS sequence"/>
</dbReference>
<feature type="region of interest" description="Disordered" evidence="9">
    <location>
        <begin position="42"/>
        <end position="122"/>
    </location>
</feature>
<keyword evidence="6" id="KW-0175">Coiled coil</keyword>
<feature type="compositionally biased region" description="Basic and acidic residues" evidence="9">
    <location>
        <begin position="42"/>
        <end position="54"/>
    </location>
</feature>
<dbReference type="AlphaFoldDB" id="M2XBL2"/>
<dbReference type="EMBL" id="ANHZ02000014">
    <property type="protein sequence ID" value="EME36436.1"/>
    <property type="molecule type" value="Genomic_DNA"/>
</dbReference>
<dbReference type="PANTHER" id="PTHR35794">
    <property type="entry name" value="CELL DIVISION PROTEIN DIVIVA"/>
    <property type="match status" value="1"/>
</dbReference>
<evidence type="ECO:0000256" key="7">
    <source>
        <dbReference type="ARBA" id="ARBA00023306"/>
    </source>
</evidence>
<dbReference type="GO" id="GO:0051301">
    <property type="term" value="P:cell division"/>
    <property type="evidence" value="ECO:0007669"/>
    <property type="project" value="UniProtKB-KW"/>
</dbReference>
<evidence type="ECO:0000256" key="6">
    <source>
        <dbReference type="ARBA" id="ARBA00023054"/>
    </source>
</evidence>
<evidence type="ECO:0000256" key="4">
    <source>
        <dbReference type="ARBA" id="ARBA00022490"/>
    </source>
</evidence>
<dbReference type="GO" id="GO:0005737">
    <property type="term" value="C:cytoplasm"/>
    <property type="evidence" value="ECO:0007669"/>
    <property type="project" value="UniProtKB-SubCell"/>
</dbReference>
<dbReference type="InterPro" id="IPR007793">
    <property type="entry name" value="DivIVA_fam"/>
</dbReference>
<protein>
    <recommendedName>
        <fullName evidence="3">Cell wall synthesis protein Wag31</fullName>
    </recommendedName>
    <alternativeName>
        <fullName evidence="8">Antigen 84</fullName>
    </alternativeName>
</protein>
<evidence type="ECO:0000313" key="10">
    <source>
        <dbReference type="EMBL" id="EME36436.1"/>
    </source>
</evidence>
<name>M2XBL2_9MICC</name>
<evidence type="ECO:0000256" key="1">
    <source>
        <dbReference type="ARBA" id="ARBA00004496"/>
    </source>
</evidence>
<accession>M2XBL2</accession>
<proteinExistence type="inferred from homology"/>
<dbReference type="PANTHER" id="PTHR35794:SF2">
    <property type="entry name" value="CELL DIVISION PROTEIN DIVIVA"/>
    <property type="match status" value="1"/>
</dbReference>
<evidence type="ECO:0000256" key="2">
    <source>
        <dbReference type="ARBA" id="ARBA00009008"/>
    </source>
</evidence>
<dbReference type="STRING" id="71999.KPaMU14_07200"/>
<feature type="compositionally biased region" description="Low complexity" evidence="9">
    <location>
        <begin position="55"/>
        <end position="72"/>
    </location>
</feature>
<evidence type="ECO:0000256" key="3">
    <source>
        <dbReference type="ARBA" id="ARBA00018787"/>
    </source>
</evidence>
<keyword evidence="5 10" id="KW-0132">Cell division</keyword>
<dbReference type="InterPro" id="IPR019933">
    <property type="entry name" value="DivIVA_domain"/>
</dbReference>
<dbReference type="RefSeq" id="WP_006214842.1">
    <property type="nucleotide sequence ID" value="NZ_ANHZ02000014.1"/>
</dbReference>
<keyword evidence="7" id="KW-0131">Cell cycle</keyword>
<comment type="caution">
    <text evidence="10">The sequence shown here is derived from an EMBL/GenBank/DDBJ whole genome shotgun (WGS) entry which is preliminary data.</text>
</comment>
<evidence type="ECO:0000256" key="5">
    <source>
        <dbReference type="ARBA" id="ARBA00022618"/>
    </source>
</evidence>
<dbReference type="Gene3D" id="6.10.250.660">
    <property type="match status" value="1"/>
</dbReference>
<keyword evidence="11" id="KW-1185">Reference proteome</keyword>
<keyword evidence="4" id="KW-0963">Cytoplasm</keyword>
<dbReference type="NCBIfam" id="TIGR03544">
    <property type="entry name" value="DivI1A_domain"/>
    <property type="match status" value="1"/>
</dbReference>